<dbReference type="GO" id="GO:0015677">
    <property type="term" value="P:copper ion import"/>
    <property type="evidence" value="ECO:0007669"/>
    <property type="project" value="TreeGrafter"/>
</dbReference>
<dbReference type="Gene3D" id="3.40.50.80">
    <property type="entry name" value="Nucleotide-binding domain of ferredoxin-NADP reductase (FNR) module"/>
    <property type="match status" value="1"/>
</dbReference>
<dbReference type="GO" id="GO:0000293">
    <property type="term" value="F:ferric-chelate reductase activity"/>
    <property type="evidence" value="ECO:0007669"/>
    <property type="project" value="TreeGrafter"/>
</dbReference>
<keyword evidence="9" id="KW-0325">Glycoprotein</keyword>
<keyword evidence="8 11" id="KW-0472">Membrane</keyword>
<dbReference type="GO" id="GO:0006826">
    <property type="term" value="P:iron ion transport"/>
    <property type="evidence" value="ECO:0007669"/>
    <property type="project" value="TreeGrafter"/>
</dbReference>
<evidence type="ECO:0000256" key="11">
    <source>
        <dbReference type="SAM" id="Phobius"/>
    </source>
</evidence>
<organism evidence="13 14">
    <name type="scientific">Mucor lusitanicus CBS 277.49</name>
    <dbReference type="NCBI Taxonomy" id="747725"/>
    <lineage>
        <taxon>Eukaryota</taxon>
        <taxon>Fungi</taxon>
        <taxon>Fungi incertae sedis</taxon>
        <taxon>Mucoromycota</taxon>
        <taxon>Mucoromycotina</taxon>
        <taxon>Mucoromycetes</taxon>
        <taxon>Mucorales</taxon>
        <taxon>Mucorineae</taxon>
        <taxon>Mucoraceae</taxon>
        <taxon>Mucor</taxon>
    </lineage>
</organism>
<comment type="subcellular location">
    <subcellularLocation>
        <location evidence="1">Membrane</location>
        <topology evidence="1">Multi-pass membrane protein</topology>
    </subcellularLocation>
</comment>
<dbReference type="PANTHER" id="PTHR32361:SF9">
    <property type="entry name" value="FERRIC REDUCTASE TRANSMEMBRANE COMPONENT 3-RELATED"/>
    <property type="match status" value="1"/>
</dbReference>
<reference evidence="13 14" key="1">
    <citation type="submission" date="2015-06" db="EMBL/GenBank/DDBJ databases">
        <title>Expansion of signal transduction pathways in fungi by whole-genome duplication.</title>
        <authorList>
            <consortium name="DOE Joint Genome Institute"/>
            <person name="Corrochano L.M."/>
            <person name="Kuo A."/>
            <person name="Marcet-Houben M."/>
            <person name="Polaino S."/>
            <person name="Salamov A."/>
            <person name="Villalobos J.M."/>
            <person name="Alvarez M.I."/>
            <person name="Avalos J."/>
            <person name="Benito E.P."/>
            <person name="Benoit I."/>
            <person name="Burger G."/>
            <person name="Camino L.P."/>
            <person name="Canovas D."/>
            <person name="Cerda-Olmedo E."/>
            <person name="Cheng J.-F."/>
            <person name="Dominguez A."/>
            <person name="Elias M."/>
            <person name="Eslava A.P."/>
            <person name="Glaser F."/>
            <person name="Grimwood J."/>
            <person name="Gutierrez G."/>
            <person name="Heitman J."/>
            <person name="Henrissat B."/>
            <person name="Iturriaga E.A."/>
            <person name="Lang B.F."/>
            <person name="Lavin J.L."/>
            <person name="Lee S."/>
            <person name="Li W."/>
            <person name="Lindquist E."/>
            <person name="Lopez-Garcia S."/>
            <person name="Luque E.M."/>
            <person name="Marcos A.T."/>
            <person name="Martin J."/>
            <person name="Mccluskey K."/>
            <person name="Medina H.R."/>
            <person name="Miralles-Duran A."/>
            <person name="Miyazaki A."/>
            <person name="Munoz-Torres E."/>
            <person name="Oguiza J.A."/>
            <person name="Ohm R."/>
            <person name="Olmedo M."/>
            <person name="Orejas M."/>
            <person name="Ortiz-Castellanos L."/>
            <person name="Pisabarro A.G."/>
            <person name="Rodriguez-Romero J."/>
            <person name="Ruiz-Herrera J."/>
            <person name="Ruiz-Vazquez R."/>
            <person name="Sanz C."/>
            <person name="Schackwitz W."/>
            <person name="Schmutz J."/>
            <person name="Shahriari M."/>
            <person name="Shelest E."/>
            <person name="Silva-Franco F."/>
            <person name="Soanes D."/>
            <person name="Syed K."/>
            <person name="Tagua V.G."/>
            <person name="Talbot N.J."/>
            <person name="Thon M."/>
            <person name="De Vries R.P."/>
            <person name="Wiebenga A."/>
            <person name="Yadav J.S."/>
            <person name="Braun E.L."/>
            <person name="Baker S."/>
            <person name="Garre V."/>
            <person name="Horwitz B."/>
            <person name="Torres-Martinez S."/>
            <person name="Idnurm A."/>
            <person name="Herrera-Estrella A."/>
            <person name="Gabaldon T."/>
            <person name="Grigoriev I.V."/>
        </authorList>
    </citation>
    <scope>NUCLEOTIDE SEQUENCE [LARGE SCALE GENOMIC DNA]</scope>
    <source>
        <strain evidence="13 14">CBS 277.49</strain>
    </source>
</reference>
<evidence type="ECO:0000256" key="4">
    <source>
        <dbReference type="ARBA" id="ARBA00022692"/>
    </source>
</evidence>
<dbReference type="InterPro" id="IPR039261">
    <property type="entry name" value="FNR_nucleotide-bd"/>
</dbReference>
<feature type="transmembrane region" description="Helical" evidence="11">
    <location>
        <begin position="247"/>
        <end position="267"/>
    </location>
</feature>
<keyword evidence="4 11" id="KW-0812">Transmembrane</keyword>
<dbReference type="InterPro" id="IPR013130">
    <property type="entry name" value="Fe3_Rdtase_TM_dom"/>
</dbReference>
<accession>A0A168HE34</accession>
<keyword evidence="6" id="KW-0560">Oxidoreductase</keyword>
<evidence type="ECO:0000256" key="8">
    <source>
        <dbReference type="ARBA" id="ARBA00023136"/>
    </source>
</evidence>
<dbReference type="STRING" id="747725.A0A168HE34"/>
<keyword evidence="7" id="KW-0406">Ion transport</keyword>
<evidence type="ECO:0000256" key="3">
    <source>
        <dbReference type="ARBA" id="ARBA00022448"/>
    </source>
</evidence>
<evidence type="ECO:0000313" key="13">
    <source>
        <dbReference type="EMBL" id="OAC98682.1"/>
    </source>
</evidence>
<dbReference type="OrthoDB" id="4494341at2759"/>
<dbReference type="Pfam" id="PF01794">
    <property type="entry name" value="Ferric_reduct"/>
    <property type="match status" value="1"/>
</dbReference>
<feature type="domain" description="FAD-binding FR-type" evidence="12">
    <location>
        <begin position="311"/>
        <end position="445"/>
    </location>
</feature>
<keyword evidence="3" id="KW-0813">Transport</keyword>
<feature type="transmembrane region" description="Helical" evidence="11">
    <location>
        <begin position="59"/>
        <end position="79"/>
    </location>
</feature>
<protein>
    <recommendedName>
        <fullName evidence="12">FAD-binding FR-type domain-containing protein</fullName>
    </recommendedName>
</protein>
<evidence type="ECO:0000256" key="7">
    <source>
        <dbReference type="ARBA" id="ARBA00023065"/>
    </source>
</evidence>
<comment type="caution">
    <text evidence="13">The sequence shown here is derived from an EMBL/GenBank/DDBJ whole genome shotgun (WGS) entry which is preliminary data.</text>
</comment>
<evidence type="ECO:0000256" key="9">
    <source>
        <dbReference type="ARBA" id="ARBA00023180"/>
    </source>
</evidence>
<feature type="transmembrane region" description="Helical" evidence="11">
    <location>
        <begin position="168"/>
        <end position="188"/>
    </location>
</feature>
<dbReference type="Pfam" id="PF08030">
    <property type="entry name" value="NAD_binding_6"/>
    <property type="match status" value="1"/>
</dbReference>
<dbReference type="PROSITE" id="PS51384">
    <property type="entry name" value="FAD_FR"/>
    <property type="match status" value="1"/>
</dbReference>
<keyword evidence="5 11" id="KW-1133">Transmembrane helix</keyword>
<evidence type="ECO:0000256" key="1">
    <source>
        <dbReference type="ARBA" id="ARBA00004141"/>
    </source>
</evidence>
<evidence type="ECO:0000256" key="5">
    <source>
        <dbReference type="ARBA" id="ARBA00022989"/>
    </source>
</evidence>
<dbReference type="VEuPathDB" id="FungiDB:MUCCIDRAFT_85232"/>
<proteinExistence type="inferred from homology"/>
<comment type="similarity">
    <text evidence="2">Belongs to the ferric reductase (FRE) family.</text>
</comment>
<dbReference type="GO" id="GO:0006879">
    <property type="term" value="P:intracellular iron ion homeostasis"/>
    <property type="evidence" value="ECO:0007669"/>
    <property type="project" value="TreeGrafter"/>
</dbReference>
<dbReference type="AlphaFoldDB" id="A0A168HE34"/>
<sequence length="599" mass="68264">MFKRVLAYSVIALFIVGILIQLNSYLALVNIHYTPSVDEQDTIITQPQQHYYHRDNTTLLSYMAILTVSGLLLLARSWIQKARYRKAKLLGLLGFTKMSAWERWLRYEWQLFSCVTFSLIDVFKVGSLISINALLLFSTATSTVPESDPHHAGFEEPNLYRQSLSHRAAQLAVTNIAFSVLLSAKLSVIQRYFFEINETIRWHAWFGRIAFFQVLYHASYQIQTNYTNQDRSIVAALTSNVRHTTGALMLSALFLLLFGSHSLVRLISYRLFRITHLAALAVLICSGCFHHWSFYVFYVMVLVFWVMDQIDRSYRTDMLVAEALPGDIVKIKCNIPYSMSAGLIPGQFVFISLTPSTVAATVYAHPFSICRIDGNDSPKEEEEEEEEERVVNENEALARPVDRHYFTFYVKATGNRTKPLYDIAQSGSNMIKVRISKPLGRPYVTSAGAEYGDFDSVILVAEGMGITPWISVLQYIEQKQHAIKTKSVNLIWSIHSIDTFYAFEQELERFSDALQLDLSIKIYVTGLSDPEENYSIPNNLTYIKFKASGRPNYTALLQELDQQGNTTAVGVCAHESTLVKLNNLCLSHSWAIRKERFEL</sequence>
<keyword evidence="14" id="KW-1185">Reference proteome</keyword>
<dbReference type="GO" id="GO:0005886">
    <property type="term" value="C:plasma membrane"/>
    <property type="evidence" value="ECO:0007669"/>
    <property type="project" value="TreeGrafter"/>
</dbReference>
<feature type="transmembrane region" description="Helical" evidence="11">
    <location>
        <begin position="5"/>
        <end position="28"/>
    </location>
</feature>
<name>A0A168HE34_MUCCL</name>
<dbReference type="CDD" id="cd06186">
    <property type="entry name" value="NOX_Duox_like_FAD_NADP"/>
    <property type="match status" value="1"/>
</dbReference>
<dbReference type="InterPro" id="IPR051410">
    <property type="entry name" value="Ferric/Cupric_Reductase"/>
</dbReference>
<dbReference type="SUPFAM" id="SSF52343">
    <property type="entry name" value="Ferredoxin reductase-like, C-terminal NADP-linked domain"/>
    <property type="match status" value="1"/>
</dbReference>
<evidence type="ECO:0000259" key="12">
    <source>
        <dbReference type="PROSITE" id="PS51384"/>
    </source>
</evidence>
<feature type="transmembrane region" description="Helical" evidence="11">
    <location>
        <begin position="279"/>
        <end position="307"/>
    </location>
</feature>
<dbReference type="InterPro" id="IPR017927">
    <property type="entry name" value="FAD-bd_FR_type"/>
</dbReference>
<dbReference type="PANTHER" id="PTHR32361">
    <property type="entry name" value="FERRIC/CUPRIC REDUCTASE TRANSMEMBRANE COMPONENT"/>
    <property type="match status" value="1"/>
</dbReference>
<evidence type="ECO:0000256" key="2">
    <source>
        <dbReference type="ARBA" id="ARBA00006278"/>
    </source>
</evidence>
<feature type="region of interest" description="Disordered" evidence="10">
    <location>
        <begin position="374"/>
        <end position="393"/>
    </location>
</feature>
<dbReference type="EMBL" id="AMYB01000009">
    <property type="protein sequence ID" value="OAC98682.1"/>
    <property type="molecule type" value="Genomic_DNA"/>
</dbReference>
<evidence type="ECO:0000256" key="6">
    <source>
        <dbReference type="ARBA" id="ARBA00023002"/>
    </source>
</evidence>
<feature type="compositionally biased region" description="Acidic residues" evidence="10">
    <location>
        <begin position="379"/>
        <end position="388"/>
    </location>
</feature>
<gene>
    <name evidence="13" type="ORF">MUCCIDRAFT_85232</name>
</gene>
<evidence type="ECO:0000256" key="10">
    <source>
        <dbReference type="SAM" id="MobiDB-lite"/>
    </source>
</evidence>
<dbReference type="InterPro" id="IPR013121">
    <property type="entry name" value="Fe_red_NAD-bd_6"/>
</dbReference>
<evidence type="ECO:0000313" key="14">
    <source>
        <dbReference type="Proteomes" id="UP000077051"/>
    </source>
</evidence>
<dbReference type="Proteomes" id="UP000077051">
    <property type="component" value="Unassembled WGS sequence"/>
</dbReference>